<accession>A0A176WH35</accession>
<dbReference type="InterPro" id="IPR024822">
    <property type="entry name" value="Coilin"/>
</dbReference>
<feature type="compositionally biased region" description="Basic and acidic residues" evidence="1">
    <location>
        <begin position="411"/>
        <end position="426"/>
    </location>
</feature>
<feature type="region of interest" description="Disordered" evidence="1">
    <location>
        <begin position="139"/>
        <end position="163"/>
    </location>
</feature>
<feature type="region of interest" description="Disordered" evidence="1">
    <location>
        <begin position="764"/>
        <end position="792"/>
    </location>
</feature>
<dbReference type="GO" id="GO:0000387">
    <property type="term" value="P:spliceosomal snRNP assembly"/>
    <property type="evidence" value="ECO:0007669"/>
    <property type="project" value="TreeGrafter"/>
</dbReference>
<feature type="compositionally biased region" description="Basic and acidic residues" evidence="1">
    <location>
        <begin position="355"/>
        <end position="370"/>
    </location>
</feature>
<feature type="compositionally biased region" description="Acidic residues" evidence="1">
    <location>
        <begin position="246"/>
        <end position="258"/>
    </location>
</feature>
<feature type="compositionally biased region" description="Polar residues" evidence="1">
    <location>
        <begin position="766"/>
        <end position="780"/>
    </location>
</feature>
<protein>
    <submittedName>
        <fullName evidence="4">Uncharacterized protein</fullName>
    </submittedName>
</protein>
<dbReference type="GO" id="GO:0015030">
    <property type="term" value="C:Cajal body"/>
    <property type="evidence" value="ECO:0007669"/>
    <property type="project" value="TreeGrafter"/>
</dbReference>
<feature type="compositionally biased region" description="Basic residues" evidence="1">
    <location>
        <begin position="378"/>
        <end position="388"/>
    </location>
</feature>
<feature type="region of interest" description="Disordered" evidence="1">
    <location>
        <begin position="319"/>
        <end position="446"/>
    </location>
</feature>
<dbReference type="Pfam" id="PF15862">
    <property type="entry name" value="Coilin_N"/>
    <property type="match status" value="1"/>
</dbReference>
<dbReference type="InterPro" id="IPR056398">
    <property type="entry name" value="Tudor_Coilin"/>
</dbReference>
<feature type="compositionally biased region" description="Acidic residues" evidence="1">
    <location>
        <begin position="144"/>
        <end position="154"/>
    </location>
</feature>
<feature type="region of interest" description="Disordered" evidence="1">
    <location>
        <begin position="552"/>
        <end position="587"/>
    </location>
</feature>
<feature type="compositionally biased region" description="Basic and acidic residues" evidence="1">
    <location>
        <begin position="435"/>
        <end position="446"/>
    </location>
</feature>
<evidence type="ECO:0000259" key="3">
    <source>
        <dbReference type="Pfam" id="PF23086"/>
    </source>
</evidence>
<feature type="compositionally biased region" description="Polar residues" evidence="1">
    <location>
        <begin position="552"/>
        <end position="561"/>
    </location>
</feature>
<feature type="region of interest" description="Disordered" evidence="1">
    <location>
        <begin position="179"/>
        <end position="296"/>
    </location>
</feature>
<dbReference type="PANTHER" id="PTHR15197:SF0">
    <property type="entry name" value="COILIN"/>
    <property type="match status" value="1"/>
</dbReference>
<comment type="caution">
    <text evidence="4">The sequence shown here is derived from an EMBL/GenBank/DDBJ whole genome shotgun (WGS) entry which is preliminary data.</text>
</comment>
<dbReference type="Pfam" id="PF23086">
    <property type="entry name" value="Tudor_Coilin"/>
    <property type="match status" value="1"/>
</dbReference>
<dbReference type="AlphaFoldDB" id="A0A176WH35"/>
<dbReference type="EMBL" id="LVLJ01000822">
    <property type="protein sequence ID" value="OAE32437.1"/>
    <property type="molecule type" value="Genomic_DNA"/>
</dbReference>
<evidence type="ECO:0000259" key="2">
    <source>
        <dbReference type="Pfam" id="PF15862"/>
    </source>
</evidence>
<dbReference type="InterPro" id="IPR031722">
    <property type="entry name" value="Coilin_N"/>
</dbReference>
<feature type="domain" description="Coilin tudor" evidence="3">
    <location>
        <begin position="598"/>
        <end position="701"/>
    </location>
</feature>
<evidence type="ECO:0000313" key="4">
    <source>
        <dbReference type="EMBL" id="OAE32437.1"/>
    </source>
</evidence>
<keyword evidence="5" id="KW-1185">Reference proteome</keyword>
<feature type="compositionally biased region" description="Basic residues" evidence="1">
    <location>
        <begin position="466"/>
        <end position="477"/>
    </location>
</feature>
<dbReference type="GO" id="GO:0030620">
    <property type="term" value="F:U2 snRNA binding"/>
    <property type="evidence" value="ECO:0007669"/>
    <property type="project" value="TreeGrafter"/>
</dbReference>
<feature type="region of interest" description="Disordered" evidence="1">
    <location>
        <begin position="710"/>
        <end position="733"/>
    </location>
</feature>
<feature type="domain" description="Coilin N-terminal" evidence="2">
    <location>
        <begin position="6"/>
        <end position="102"/>
    </location>
</feature>
<feature type="region of interest" description="Disordered" evidence="1">
    <location>
        <begin position="466"/>
        <end position="506"/>
    </location>
</feature>
<dbReference type="Proteomes" id="UP000077202">
    <property type="component" value="Unassembled WGS sequence"/>
</dbReference>
<name>A0A176WH35_MARPO</name>
<organism evidence="4 5">
    <name type="scientific">Marchantia polymorpha subsp. ruderalis</name>
    <dbReference type="NCBI Taxonomy" id="1480154"/>
    <lineage>
        <taxon>Eukaryota</taxon>
        <taxon>Viridiplantae</taxon>
        <taxon>Streptophyta</taxon>
        <taxon>Embryophyta</taxon>
        <taxon>Marchantiophyta</taxon>
        <taxon>Marchantiopsida</taxon>
        <taxon>Marchantiidae</taxon>
        <taxon>Marchantiales</taxon>
        <taxon>Marchantiaceae</taxon>
        <taxon>Marchantia</taxon>
    </lineage>
</organism>
<reference evidence="4" key="1">
    <citation type="submission" date="2016-03" db="EMBL/GenBank/DDBJ databases">
        <title>Mechanisms controlling the formation of the plant cell surface in tip-growing cells are functionally conserved among land plants.</title>
        <authorList>
            <person name="Honkanen S."/>
            <person name="Jones V.A."/>
            <person name="Morieri G."/>
            <person name="Champion C."/>
            <person name="Hetherington A.J."/>
            <person name="Kelly S."/>
            <person name="Saint-Marcoux D."/>
            <person name="Proust H."/>
            <person name="Prescott H."/>
            <person name="Dolan L."/>
        </authorList>
    </citation>
    <scope>NUCLEOTIDE SEQUENCE [LARGE SCALE GENOMIC DNA]</scope>
    <source>
        <tissue evidence="4">Whole gametophyte</tissue>
    </source>
</reference>
<proteinExistence type="predicted"/>
<gene>
    <name evidence="4" type="ORF">AXG93_3218s1090</name>
</gene>
<dbReference type="PANTHER" id="PTHR15197">
    <property type="entry name" value="COILIN P80"/>
    <property type="match status" value="1"/>
</dbReference>
<evidence type="ECO:0000256" key="1">
    <source>
        <dbReference type="SAM" id="MobiDB-lite"/>
    </source>
</evidence>
<dbReference type="GO" id="GO:0030619">
    <property type="term" value="F:U1 snRNA binding"/>
    <property type="evidence" value="ECO:0007669"/>
    <property type="project" value="TreeGrafter"/>
</dbReference>
<sequence>MAEKGVRIRLKFQDAGILSKQQIDQGLAQCWHLVRFDDVRTIDDVASDISSIFSLGESCPNGLGLEVDGFVLPTSQSAQLLKDSDLVRIRRKVEPPITPRTEVPRDVRKDEPFLINGYRYASYGGLELRAIDEFEKETGGYKSEEEEGEMETDTSLDGGARTLGETKLAPIFLKDLERSGKKRKRAKDPGTEAGKSRRSPGNGLPLSLANAETKEEKHKANKVSRRTGVNLRALDEFEGELGGYESEQEEDENEEETDFSLGGTKNVIPFEVRSLGTPREEKRTAKKHKLSKKDVEIRDDIQMQQLKMAVNDIDGEAEDAIKKKRKKNPDVNVSRHTEDGLQLSPVKGKDRKNSRRADKAEDLLRKDEKLGAPPESSRKKRLKEKSKIKLVSSPEVGDDSSMRLENTAMDSDNHEDGQRNENRAAQDGETNLRTPGKDSKSIPGDDAHVTIVPFLGFIPEALRPSRSARRKKAKRKWLREQQAKTANLSTEEDVIKSVPSHEQTVEVDTGEDVLPVVVRAGHIRFEPYEEDLSGHPPRASLPVLNLLDQPISKRQGQNWGQEKTAKKQKGKGRIKESADDASFDANACSDGERTYNGDLDKLPSLPNAPQCGDVIAYRLVELTTSWTPELSSHRVGVVASVDSKTNMIKLAPHPDYPFCLRDAEVDEGADMESELYPLPYDADGNLETEISALVDVRLLKKKTSANCPESVEETEKQVSGYKKTGPLEDGPSIQSRMPEIVERLDIVAPSNAQVANETEVFVKEGSAQTRNGQLNSTTPSGGEKGTDNDAMSLPDWQTQLTKELQRKKLEIRQKFEDSGSNKTSVEPERKIKAVRGRKFLKSAGVGTIVALLRAQQAL</sequence>
<evidence type="ECO:0000313" key="5">
    <source>
        <dbReference type="Proteomes" id="UP000077202"/>
    </source>
</evidence>